<evidence type="ECO:0000313" key="1">
    <source>
        <dbReference type="EMBL" id="JAH23633.1"/>
    </source>
</evidence>
<reference evidence="1" key="2">
    <citation type="journal article" date="2015" name="Fish Shellfish Immunol.">
        <title>Early steps in the European eel (Anguilla anguilla)-Vibrio vulnificus interaction in the gills: Role of the RtxA13 toxin.</title>
        <authorList>
            <person name="Callol A."/>
            <person name="Pajuelo D."/>
            <person name="Ebbesson L."/>
            <person name="Teles M."/>
            <person name="MacKenzie S."/>
            <person name="Amaro C."/>
        </authorList>
    </citation>
    <scope>NUCLEOTIDE SEQUENCE</scope>
</reference>
<dbReference type="EMBL" id="GBXM01084944">
    <property type="protein sequence ID" value="JAH23633.1"/>
    <property type="molecule type" value="Transcribed_RNA"/>
</dbReference>
<protein>
    <submittedName>
        <fullName evidence="1">Uncharacterized protein</fullName>
    </submittedName>
</protein>
<proteinExistence type="predicted"/>
<accession>A0A0E9R5K1</accession>
<name>A0A0E9R5K1_ANGAN</name>
<reference evidence="1" key="1">
    <citation type="submission" date="2014-11" db="EMBL/GenBank/DDBJ databases">
        <authorList>
            <person name="Amaro Gonzalez C."/>
        </authorList>
    </citation>
    <scope>NUCLEOTIDE SEQUENCE</scope>
</reference>
<dbReference type="AlphaFoldDB" id="A0A0E9R5K1"/>
<organism evidence="1">
    <name type="scientific">Anguilla anguilla</name>
    <name type="common">European freshwater eel</name>
    <name type="synonym">Muraena anguilla</name>
    <dbReference type="NCBI Taxonomy" id="7936"/>
    <lineage>
        <taxon>Eukaryota</taxon>
        <taxon>Metazoa</taxon>
        <taxon>Chordata</taxon>
        <taxon>Craniata</taxon>
        <taxon>Vertebrata</taxon>
        <taxon>Euteleostomi</taxon>
        <taxon>Actinopterygii</taxon>
        <taxon>Neopterygii</taxon>
        <taxon>Teleostei</taxon>
        <taxon>Anguilliformes</taxon>
        <taxon>Anguillidae</taxon>
        <taxon>Anguilla</taxon>
    </lineage>
</organism>
<sequence>MEGENLRIWGETSGGRGLLSQRLNYWENKDAGIFQSVQKFIYNQ</sequence>